<dbReference type="GO" id="GO:0003723">
    <property type="term" value="F:RNA binding"/>
    <property type="evidence" value="ECO:0007669"/>
    <property type="project" value="UniProtKB-KW"/>
</dbReference>
<feature type="short sequence motif" description="'KMSKS' region" evidence="9">
    <location>
        <begin position="235"/>
        <end position="239"/>
    </location>
</feature>
<dbReference type="Gene3D" id="3.10.290.10">
    <property type="entry name" value="RNA-binding S4 domain"/>
    <property type="match status" value="1"/>
</dbReference>
<dbReference type="HAMAP" id="MF_02006">
    <property type="entry name" value="Tyr_tRNA_synth_type1"/>
    <property type="match status" value="1"/>
</dbReference>
<keyword evidence="1 9" id="KW-0963">Cytoplasm</keyword>
<feature type="binding site" evidence="9">
    <location>
        <position position="175"/>
    </location>
    <ligand>
        <name>L-tyrosine</name>
        <dbReference type="ChEBI" id="CHEBI:58315"/>
    </ligand>
</feature>
<comment type="caution">
    <text evidence="12">The sequence shown here is derived from an EMBL/GenBank/DDBJ whole genome shotgun (WGS) entry which is preliminary data.</text>
</comment>
<dbReference type="Pfam" id="PF22421">
    <property type="entry name" value="SYY_C-terminal"/>
    <property type="match status" value="1"/>
</dbReference>
<dbReference type="EC" id="6.1.1.1" evidence="9"/>
<evidence type="ECO:0000256" key="1">
    <source>
        <dbReference type="ARBA" id="ARBA00022490"/>
    </source>
</evidence>
<dbReference type="PROSITE" id="PS50889">
    <property type="entry name" value="S4"/>
    <property type="match status" value="1"/>
</dbReference>
<feature type="binding site" evidence="9">
    <location>
        <position position="38"/>
    </location>
    <ligand>
        <name>L-tyrosine</name>
        <dbReference type="ChEBI" id="CHEBI:58315"/>
    </ligand>
</feature>
<dbReference type="SUPFAM" id="SSF52374">
    <property type="entry name" value="Nucleotidylyl transferase"/>
    <property type="match status" value="1"/>
</dbReference>
<comment type="catalytic activity">
    <reaction evidence="8 9">
        <text>tRNA(Tyr) + L-tyrosine + ATP = L-tyrosyl-tRNA(Tyr) + AMP + diphosphate + H(+)</text>
        <dbReference type="Rhea" id="RHEA:10220"/>
        <dbReference type="Rhea" id="RHEA-COMP:9706"/>
        <dbReference type="Rhea" id="RHEA-COMP:9707"/>
        <dbReference type="ChEBI" id="CHEBI:15378"/>
        <dbReference type="ChEBI" id="CHEBI:30616"/>
        <dbReference type="ChEBI" id="CHEBI:33019"/>
        <dbReference type="ChEBI" id="CHEBI:58315"/>
        <dbReference type="ChEBI" id="CHEBI:78442"/>
        <dbReference type="ChEBI" id="CHEBI:78536"/>
        <dbReference type="ChEBI" id="CHEBI:456215"/>
        <dbReference type="EC" id="6.1.1.1"/>
    </reaction>
</comment>
<organism evidence="12 13">
    <name type="scientific">Sphingomonas melonis</name>
    <dbReference type="NCBI Taxonomy" id="152682"/>
    <lineage>
        <taxon>Bacteria</taxon>
        <taxon>Pseudomonadati</taxon>
        <taxon>Pseudomonadota</taxon>
        <taxon>Alphaproteobacteria</taxon>
        <taxon>Sphingomonadales</taxon>
        <taxon>Sphingomonadaceae</taxon>
        <taxon>Sphingomonas</taxon>
    </lineage>
</organism>
<sequence>MTYQSDLLNTLATRGYIHQLTDAAALDALAAKQVVPGYIGFDPTAPSLHVGHLVSIMMLRQLQRAGHKPIVLMGGGTGKIGDPSFKDEARKLLTEDLIAANVASIKRVFERFLTFGDGPTDAIMLDNAEWLDQLTYIPFLRDIGQHFSVNRMLSFDSVKLRLDREQSLSFLEFNYMILQAYDFLELSRRAGCRLQMGGSDQWGNIVNGVELARRVDGTQVFGLTTPLLTNADGTKMGKTVGGAVWLNEDQLPSFDYWQFWRNTADADVGVRLRLFTDLPLDEIARLEALEGAEINEAKKVLANEATAMCRGRAAAEEAAETARRTFEEGASGAALPSVTVAGGSINVVDALIALGFAKSKGEARRLIAGGGARIGTDKVSDETQMIAVGEDPVRLSAGKKNHGLLVREQ</sequence>
<accession>A0A0D1KYV0</accession>
<dbReference type="InterPro" id="IPR014729">
    <property type="entry name" value="Rossmann-like_a/b/a_fold"/>
</dbReference>
<dbReference type="EMBL" id="JXTP01000017">
    <property type="protein sequence ID" value="KIU29449.1"/>
    <property type="molecule type" value="Genomic_DNA"/>
</dbReference>
<comment type="subcellular location">
    <subcellularLocation>
        <location evidence="9">Cytoplasm</location>
    </subcellularLocation>
</comment>
<evidence type="ECO:0000256" key="7">
    <source>
        <dbReference type="ARBA" id="ARBA00023146"/>
    </source>
</evidence>
<dbReference type="InterPro" id="IPR024088">
    <property type="entry name" value="Tyr-tRNA-ligase_bac-type"/>
</dbReference>
<name>A0A0D1KYV0_9SPHN</name>
<evidence type="ECO:0000256" key="8">
    <source>
        <dbReference type="ARBA" id="ARBA00048248"/>
    </source>
</evidence>
<evidence type="ECO:0000313" key="12">
    <source>
        <dbReference type="EMBL" id="KIU29449.1"/>
    </source>
</evidence>
<evidence type="ECO:0000256" key="5">
    <source>
        <dbReference type="ARBA" id="ARBA00022884"/>
    </source>
</evidence>
<dbReference type="InterPro" id="IPR002305">
    <property type="entry name" value="aa-tRNA-synth_Ic"/>
</dbReference>
<evidence type="ECO:0000256" key="6">
    <source>
        <dbReference type="ARBA" id="ARBA00022917"/>
    </source>
</evidence>
<keyword evidence="3 9" id="KW-0547">Nucleotide-binding</keyword>
<evidence type="ECO:0000256" key="4">
    <source>
        <dbReference type="ARBA" id="ARBA00022840"/>
    </source>
</evidence>
<comment type="function">
    <text evidence="9">Catalyzes the attachment of tyrosine to tRNA(Tyr) in a two-step reaction: tyrosine is first activated by ATP to form Tyr-AMP and then transferred to the acceptor end of tRNA(Tyr).</text>
</comment>
<dbReference type="InterPro" id="IPR001412">
    <property type="entry name" value="aa-tRNA-synth_I_CS"/>
</dbReference>
<dbReference type="InterPro" id="IPR054608">
    <property type="entry name" value="SYY-like_C"/>
</dbReference>
<dbReference type="InterPro" id="IPR024107">
    <property type="entry name" value="Tyr-tRNA-ligase_bac_1"/>
</dbReference>
<dbReference type="GO" id="GO:0006437">
    <property type="term" value="P:tyrosyl-tRNA aminoacylation"/>
    <property type="evidence" value="ECO:0007669"/>
    <property type="project" value="UniProtKB-UniRule"/>
</dbReference>
<keyword evidence="2 9" id="KW-0436">Ligase</keyword>
<evidence type="ECO:0000256" key="3">
    <source>
        <dbReference type="ARBA" id="ARBA00022741"/>
    </source>
</evidence>
<dbReference type="Gene3D" id="3.40.50.620">
    <property type="entry name" value="HUPs"/>
    <property type="match status" value="1"/>
</dbReference>
<dbReference type="InterPro" id="IPR036986">
    <property type="entry name" value="S4_RNA-bd_sf"/>
</dbReference>
<keyword evidence="7 9" id="KW-0030">Aminoacyl-tRNA synthetase</keyword>
<dbReference type="PATRIC" id="fig|1549858.7.peg.3222"/>
<dbReference type="GO" id="GO:0004831">
    <property type="term" value="F:tyrosine-tRNA ligase activity"/>
    <property type="evidence" value="ECO:0007669"/>
    <property type="project" value="UniProtKB-UniRule"/>
</dbReference>
<comment type="subunit">
    <text evidence="9">Homodimer.</text>
</comment>
<keyword evidence="5 10" id="KW-0694">RNA-binding</keyword>
<comment type="similarity">
    <text evidence="9">Belongs to the class-I aminoacyl-tRNA synthetase family. TyrS type 1 subfamily.</text>
</comment>
<dbReference type="InterPro" id="IPR002307">
    <property type="entry name" value="Tyr-tRNA-ligase"/>
</dbReference>
<keyword evidence="6 9" id="KW-0648">Protein biosynthesis</keyword>
<dbReference type="PANTHER" id="PTHR11766">
    <property type="entry name" value="TYROSYL-TRNA SYNTHETASE"/>
    <property type="match status" value="1"/>
</dbReference>
<feature type="domain" description="Tyrosine--tRNA ligase SYY-like C-terminal" evidence="11">
    <location>
        <begin position="333"/>
        <end position="387"/>
    </location>
</feature>
<evidence type="ECO:0000256" key="2">
    <source>
        <dbReference type="ARBA" id="ARBA00022598"/>
    </source>
</evidence>
<dbReference type="SUPFAM" id="SSF55174">
    <property type="entry name" value="Alpha-L RNA-binding motif"/>
    <property type="match status" value="1"/>
</dbReference>
<dbReference type="PRINTS" id="PR01040">
    <property type="entry name" value="TRNASYNTHTYR"/>
</dbReference>
<dbReference type="GO" id="GO:0005829">
    <property type="term" value="C:cytosol"/>
    <property type="evidence" value="ECO:0007669"/>
    <property type="project" value="TreeGrafter"/>
</dbReference>
<feature type="binding site" evidence="9">
    <location>
        <position position="238"/>
    </location>
    <ligand>
        <name>ATP</name>
        <dbReference type="ChEBI" id="CHEBI:30616"/>
    </ligand>
</feature>
<dbReference type="Proteomes" id="UP000033203">
    <property type="component" value="Unassembled WGS sequence"/>
</dbReference>
<dbReference type="FunFam" id="3.40.50.620:FF:000008">
    <property type="entry name" value="Tyrosine--tRNA ligase"/>
    <property type="match status" value="1"/>
</dbReference>
<proteinExistence type="inferred from homology"/>
<evidence type="ECO:0000256" key="10">
    <source>
        <dbReference type="PROSITE-ProRule" id="PRU00182"/>
    </source>
</evidence>
<dbReference type="Pfam" id="PF00579">
    <property type="entry name" value="tRNA-synt_1b"/>
    <property type="match status" value="1"/>
</dbReference>
<gene>
    <name evidence="9" type="primary">tyrS</name>
    <name evidence="12" type="ORF">SR41_03595</name>
</gene>
<dbReference type="CDD" id="cd00805">
    <property type="entry name" value="TyrRS_core"/>
    <property type="match status" value="1"/>
</dbReference>
<evidence type="ECO:0000256" key="9">
    <source>
        <dbReference type="HAMAP-Rule" id="MF_02006"/>
    </source>
</evidence>
<evidence type="ECO:0000313" key="13">
    <source>
        <dbReference type="Proteomes" id="UP000033203"/>
    </source>
</evidence>
<feature type="binding site" evidence="9">
    <location>
        <position position="179"/>
    </location>
    <ligand>
        <name>L-tyrosine</name>
        <dbReference type="ChEBI" id="CHEBI:58315"/>
    </ligand>
</feature>
<evidence type="ECO:0000259" key="11">
    <source>
        <dbReference type="Pfam" id="PF22421"/>
    </source>
</evidence>
<dbReference type="GO" id="GO:0005524">
    <property type="term" value="F:ATP binding"/>
    <property type="evidence" value="ECO:0007669"/>
    <property type="project" value="UniProtKB-UniRule"/>
</dbReference>
<dbReference type="NCBIfam" id="TIGR00234">
    <property type="entry name" value="tyrS"/>
    <property type="match status" value="1"/>
</dbReference>
<dbReference type="AlphaFoldDB" id="A0A0D1KYV0"/>
<feature type="short sequence motif" description="'HIGH' region" evidence="9">
    <location>
        <begin position="43"/>
        <end position="52"/>
    </location>
</feature>
<keyword evidence="4 9" id="KW-0067">ATP-binding</keyword>
<dbReference type="PROSITE" id="PS00178">
    <property type="entry name" value="AA_TRNA_LIGASE_I"/>
    <property type="match status" value="1"/>
</dbReference>
<dbReference type="PANTHER" id="PTHR11766:SF0">
    <property type="entry name" value="TYROSINE--TRNA LIGASE, MITOCHONDRIAL"/>
    <property type="match status" value="1"/>
</dbReference>
<reference evidence="12 13" key="1">
    <citation type="submission" date="2015-01" db="EMBL/GenBank/DDBJ databases">
        <title>Genome of Sphingomonas taxi strain 30a.</title>
        <authorList>
            <person name="Eevers N."/>
            <person name="Van Hamme J."/>
            <person name="Bottos E."/>
            <person name="Weyens N."/>
            <person name="Vangronsveld J."/>
        </authorList>
    </citation>
    <scope>NUCLEOTIDE SEQUENCE [LARGE SCALE GENOMIC DNA]</scope>
    <source>
        <strain evidence="12 13">30a</strain>
    </source>
</reference>
<protein>
    <recommendedName>
        <fullName evidence="9">Tyrosine--tRNA ligase</fullName>
        <ecNumber evidence="9">6.1.1.1</ecNumber>
    </recommendedName>
    <alternativeName>
        <fullName evidence="9">Tyrosyl-tRNA synthetase</fullName>
        <shortName evidence="9">TyrRS</shortName>
    </alternativeName>
</protein>
<dbReference type="Gene3D" id="1.10.240.10">
    <property type="entry name" value="Tyrosyl-Transfer RNA Synthetase"/>
    <property type="match status" value="1"/>
</dbReference>